<dbReference type="PANTHER" id="PTHR46481:SF10">
    <property type="entry name" value="ZINC FINGER BED DOMAIN-CONTAINING PROTEIN 39"/>
    <property type="match status" value="1"/>
</dbReference>
<protein>
    <recommendedName>
        <fullName evidence="11">BED-type domain-containing protein</fullName>
    </recommendedName>
</protein>
<dbReference type="AlphaFoldDB" id="A0A5B0RBN6"/>
<evidence type="ECO:0000313" key="8">
    <source>
        <dbReference type="EMBL" id="KAA1123156.1"/>
    </source>
</evidence>
<dbReference type="InterPro" id="IPR052035">
    <property type="entry name" value="ZnF_BED_domain_contain"/>
</dbReference>
<evidence type="ECO:0000313" key="10">
    <source>
        <dbReference type="Proteomes" id="UP000325313"/>
    </source>
</evidence>
<dbReference type="OrthoDB" id="2506030at2759"/>
<keyword evidence="2" id="KW-0479">Metal-binding</keyword>
<evidence type="ECO:0000313" key="7">
    <source>
        <dbReference type="EMBL" id="KAA1071375.1"/>
    </source>
</evidence>
<accession>A0A5B0RBN6</accession>
<dbReference type="PANTHER" id="PTHR46481">
    <property type="entry name" value="ZINC FINGER BED DOMAIN-CONTAINING PROTEIN 4"/>
    <property type="match status" value="1"/>
</dbReference>
<evidence type="ECO:0000256" key="2">
    <source>
        <dbReference type="ARBA" id="ARBA00022723"/>
    </source>
</evidence>
<dbReference type="GO" id="GO:0008270">
    <property type="term" value="F:zinc ion binding"/>
    <property type="evidence" value="ECO:0007669"/>
    <property type="project" value="UniProtKB-KW"/>
</dbReference>
<dbReference type="GO" id="GO:0005634">
    <property type="term" value="C:nucleus"/>
    <property type="evidence" value="ECO:0007669"/>
    <property type="project" value="UniProtKB-SubCell"/>
</dbReference>
<dbReference type="SUPFAM" id="SSF53098">
    <property type="entry name" value="Ribonuclease H-like"/>
    <property type="match status" value="1"/>
</dbReference>
<proteinExistence type="predicted"/>
<feature type="region of interest" description="Disordered" evidence="6">
    <location>
        <begin position="1"/>
        <end position="22"/>
    </location>
</feature>
<evidence type="ECO:0000256" key="3">
    <source>
        <dbReference type="ARBA" id="ARBA00022771"/>
    </source>
</evidence>
<evidence type="ECO:0000256" key="1">
    <source>
        <dbReference type="ARBA" id="ARBA00004123"/>
    </source>
</evidence>
<evidence type="ECO:0000256" key="4">
    <source>
        <dbReference type="ARBA" id="ARBA00022833"/>
    </source>
</evidence>
<dbReference type="EMBL" id="VDEP01000211">
    <property type="protein sequence ID" value="KAA1123156.1"/>
    <property type="molecule type" value="Genomic_DNA"/>
</dbReference>
<gene>
    <name evidence="7" type="ORF">PGT21_050314</name>
    <name evidence="8" type="ORF">PGTUg99_050098</name>
</gene>
<sequence length="462" mass="51142">MKRKTRDAPPPTTQSDSIDIPSEATIIDLANSDEDQPPAQTLQRSWVWNHFKILSSNPTQAICQVVRKGGKICGASLTKGKSGSTKNFHGHLLQIHQLADPKLLKKTKKSLHIDMEKWSRSGGSGSSQPKVELNNESLKNALVYFLAKSDLPFTIVERKSFRALVHLLNEGATPLMVNTCQTGIANHLARVFLQSQETVKLQFIAKQDQISFTTDAWTAPNVTAFMSVTAHYLDANFEMTDLTLSVPHIQGNHTGRMFAYLFYDELEKYGCIDKIHTITADNASTNNKMARELSLQIPLFNPTTHLLGCVAHVINLAAKAGIVALGSLDKPGDGEELSTSAMGATSPFQVPAQQTSGNRMGINFMTSGPDGADIDAGSILKRIHGLCTYVRFSPQRRERFANVVSFTQPELVDKKITCLEIDVSTCWNSTFNMFRRAILLEQSRDQFCQSQPETQKFLLTLN</sequence>
<dbReference type="SMART" id="SM00614">
    <property type="entry name" value="ZnF_BED"/>
    <property type="match status" value="1"/>
</dbReference>
<keyword evidence="9" id="KW-1185">Reference proteome</keyword>
<dbReference type="EMBL" id="VSWC01000170">
    <property type="protein sequence ID" value="KAA1071375.1"/>
    <property type="molecule type" value="Genomic_DNA"/>
</dbReference>
<comment type="subcellular location">
    <subcellularLocation>
        <location evidence="1">Nucleus</location>
    </subcellularLocation>
</comment>
<keyword evidence="5" id="KW-0539">Nucleus</keyword>
<dbReference type="InterPro" id="IPR012337">
    <property type="entry name" value="RNaseH-like_sf"/>
</dbReference>
<keyword evidence="3" id="KW-0863">Zinc-finger</keyword>
<reference evidence="9 10" key="1">
    <citation type="submission" date="2019-05" db="EMBL/GenBank/DDBJ databases">
        <title>Emergence of the Ug99 lineage of the wheat stem rust pathogen through somatic hybridization.</title>
        <authorList>
            <person name="Li F."/>
            <person name="Upadhyaya N.M."/>
            <person name="Sperschneider J."/>
            <person name="Matny O."/>
            <person name="Nguyen-Phuc H."/>
            <person name="Mago R."/>
            <person name="Raley C."/>
            <person name="Miller M.E."/>
            <person name="Silverstein K.A.T."/>
            <person name="Henningsen E."/>
            <person name="Hirsch C.D."/>
            <person name="Visser B."/>
            <person name="Pretorius Z.A."/>
            <person name="Steffenson B.J."/>
            <person name="Schwessinger B."/>
            <person name="Dodds P.N."/>
            <person name="Figueroa M."/>
        </authorList>
    </citation>
    <scope>NUCLEOTIDE SEQUENCE [LARGE SCALE GENOMIC DNA]</scope>
    <source>
        <strain evidence="7">21-0</strain>
        <strain evidence="8 10">Ug99</strain>
    </source>
</reference>
<dbReference type="Proteomes" id="UP000324748">
    <property type="component" value="Unassembled WGS sequence"/>
</dbReference>
<dbReference type="Proteomes" id="UP000325313">
    <property type="component" value="Unassembled WGS sequence"/>
</dbReference>
<evidence type="ECO:0008006" key="11">
    <source>
        <dbReference type="Google" id="ProtNLM"/>
    </source>
</evidence>
<evidence type="ECO:0000313" key="9">
    <source>
        <dbReference type="Proteomes" id="UP000324748"/>
    </source>
</evidence>
<comment type="caution">
    <text evidence="8">The sequence shown here is derived from an EMBL/GenBank/DDBJ whole genome shotgun (WGS) entry which is preliminary data.</text>
</comment>
<evidence type="ECO:0000256" key="5">
    <source>
        <dbReference type="ARBA" id="ARBA00023242"/>
    </source>
</evidence>
<keyword evidence="4" id="KW-0862">Zinc</keyword>
<organism evidence="8 10">
    <name type="scientific">Puccinia graminis f. sp. tritici</name>
    <dbReference type="NCBI Taxonomy" id="56615"/>
    <lineage>
        <taxon>Eukaryota</taxon>
        <taxon>Fungi</taxon>
        <taxon>Dikarya</taxon>
        <taxon>Basidiomycota</taxon>
        <taxon>Pucciniomycotina</taxon>
        <taxon>Pucciniomycetes</taxon>
        <taxon>Pucciniales</taxon>
        <taxon>Pucciniaceae</taxon>
        <taxon>Puccinia</taxon>
    </lineage>
</organism>
<name>A0A5B0RBN6_PUCGR</name>
<evidence type="ECO:0000256" key="6">
    <source>
        <dbReference type="SAM" id="MobiDB-lite"/>
    </source>
</evidence>